<protein>
    <submittedName>
        <fullName evidence="2">DUF4145 domain-containing protein</fullName>
    </submittedName>
</protein>
<dbReference type="EMBL" id="JAAXEP010000010">
    <property type="protein sequence ID" value="MBY5630322.1"/>
    <property type="molecule type" value="Genomic_DNA"/>
</dbReference>
<gene>
    <name evidence="2" type="ORF">HFO42_19740</name>
</gene>
<sequence>MEKYRWKSQYSVLPSLPCPRCKGTVRLDKDSLSHREPQYSQSARYNEHWHYYDVDKRFTCFLVCDQRFCGEVVAVSGIVGHDVEIVNGEDGPETEYPEFYYPKSMVPAPIPFAVSRKLSDECKVDLHNAFKLIWVDSDACANRLRVFVEHLLDQLGIPRRVPKTRSTLDDRIKLFGAQNPDHLEIMQALREVGNAGSHGGKSAFDDIIECFVLAEWLIKNLVEREIDEITAIARKLSEKHGRRTVDSKEQK</sequence>
<reference evidence="2" key="1">
    <citation type="submission" date="2020-04" db="EMBL/GenBank/DDBJ databases">
        <title>Global-level population genomics supports evidence of horizontal gene transfer on evolution of Rhizobia in Lentils.</title>
        <authorList>
            <person name="Gai Y."/>
            <person name="Cook D."/>
            <person name="Riely B."/>
        </authorList>
    </citation>
    <scope>NUCLEOTIDE SEQUENCE</scope>
    <source>
        <strain evidence="2">Derici101B</strain>
    </source>
</reference>
<organism evidence="2 3">
    <name type="scientific">Rhizobium leguminosarum</name>
    <dbReference type="NCBI Taxonomy" id="384"/>
    <lineage>
        <taxon>Bacteria</taxon>
        <taxon>Pseudomonadati</taxon>
        <taxon>Pseudomonadota</taxon>
        <taxon>Alphaproteobacteria</taxon>
        <taxon>Hyphomicrobiales</taxon>
        <taxon>Rhizobiaceae</taxon>
        <taxon>Rhizobium/Agrobacterium group</taxon>
        <taxon>Rhizobium</taxon>
    </lineage>
</organism>
<evidence type="ECO:0000313" key="2">
    <source>
        <dbReference type="EMBL" id="MBY5630322.1"/>
    </source>
</evidence>
<name>A0AAJ1EFU1_RHILE</name>
<proteinExistence type="predicted"/>
<dbReference type="AlphaFoldDB" id="A0AAJ1EFU1"/>
<dbReference type="RefSeq" id="WP_222261453.1">
    <property type="nucleotide sequence ID" value="NZ_JAAXEB010000011.1"/>
</dbReference>
<dbReference type="Pfam" id="PF13643">
    <property type="entry name" value="DUF4145"/>
    <property type="match status" value="1"/>
</dbReference>
<dbReference type="InterPro" id="IPR025285">
    <property type="entry name" value="DUF4145"/>
</dbReference>
<feature type="domain" description="DUF4145" evidence="1">
    <location>
        <begin position="129"/>
        <end position="211"/>
    </location>
</feature>
<evidence type="ECO:0000313" key="3">
    <source>
        <dbReference type="Proteomes" id="UP000825699"/>
    </source>
</evidence>
<comment type="caution">
    <text evidence="2">The sequence shown here is derived from an EMBL/GenBank/DDBJ whole genome shotgun (WGS) entry which is preliminary data.</text>
</comment>
<dbReference type="Proteomes" id="UP000825699">
    <property type="component" value="Unassembled WGS sequence"/>
</dbReference>
<accession>A0AAJ1EFU1</accession>
<evidence type="ECO:0000259" key="1">
    <source>
        <dbReference type="Pfam" id="PF13643"/>
    </source>
</evidence>